<organism evidence="3 4">
    <name type="scientific">[Mycobacterium] vasticus</name>
    <dbReference type="NCBI Taxonomy" id="2875777"/>
    <lineage>
        <taxon>Bacteria</taxon>
        <taxon>Bacillati</taxon>
        <taxon>Actinomycetota</taxon>
        <taxon>Actinomycetes</taxon>
        <taxon>Mycobacteriales</taxon>
        <taxon>Mycobacteriaceae</taxon>
        <taxon>Mycolicibacter</taxon>
    </lineage>
</organism>
<evidence type="ECO:0000259" key="2">
    <source>
        <dbReference type="Pfam" id="PF16525"/>
    </source>
</evidence>
<reference evidence="3 4" key="1">
    <citation type="submission" date="2023-12" db="EMBL/GenBank/DDBJ databases">
        <title>Description of new species of Mycobacterium terrae complex isolated from sewage at the Sao Paulo Zoological Park Foundation in Brazil.</title>
        <authorList>
            <person name="Romagnoli C.L."/>
            <person name="Conceicao E.C."/>
            <person name="Machado E."/>
            <person name="Barreto L.B.P.F."/>
            <person name="Sharma A."/>
            <person name="Silva N.M."/>
            <person name="Marques L.E."/>
            <person name="Juliana M.A."/>
            <person name="Lourenco M.C.S."/>
            <person name="Digiampietri L.A."/>
            <person name="Suffys P.N."/>
            <person name="Viana-Niero C."/>
        </authorList>
    </citation>
    <scope>NUCLEOTIDE SEQUENCE [LARGE SCALE GENOMIC DNA]</scope>
    <source>
        <strain evidence="3 4">MYC017</strain>
    </source>
</reference>
<evidence type="ECO:0000256" key="1">
    <source>
        <dbReference type="SAM" id="SignalP"/>
    </source>
</evidence>
<dbReference type="NCBIfam" id="TIGR04529">
    <property type="entry name" value="MTB_hemophore"/>
    <property type="match status" value="1"/>
</dbReference>
<keyword evidence="4" id="KW-1185">Reference proteome</keyword>
<dbReference type="RefSeq" id="WP_225398757.1">
    <property type="nucleotide sequence ID" value="NZ_JAYJJQ010000004.1"/>
</dbReference>
<evidence type="ECO:0000313" key="3">
    <source>
        <dbReference type="EMBL" id="MEB3068573.1"/>
    </source>
</evidence>
<dbReference type="Proteomes" id="UP001299283">
    <property type="component" value="Unassembled WGS sequence"/>
</dbReference>
<comment type="caution">
    <text evidence="3">The sequence shown here is derived from an EMBL/GenBank/DDBJ whole genome shotgun (WGS) entry which is preliminary data.</text>
</comment>
<dbReference type="InterPro" id="IPR038378">
    <property type="entry name" value="MHB_sf"/>
</dbReference>
<feature type="domain" description="Haemophore haem-binding" evidence="2">
    <location>
        <begin position="37"/>
        <end position="113"/>
    </location>
</feature>
<gene>
    <name evidence="3" type="ORF">K5L39_05190</name>
</gene>
<evidence type="ECO:0000313" key="4">
    <source>
        <dbReference type="Proteomes" id="UP001299283"/>
    </source>
</evidence>
<feature type="chain" id="PRO_5047180707" evidence="1">
    <location>
        <begin position="34"/>
        <end position="124"/>
    </location>
</feature>
<feature type="signal peptide" evidence="1">
    <location>
        <begin position="1"/>
        <end position="33"/>
    </location>
</feature>
<dbReference type="InterPro" id="IPR032407">
    <property type="entry name" value="MHB"/>
</dbReference>
<keyword evidence="1" id="KW-0732">Signal</keyword>
<protein>
    <submittedName>
        <fullName evidence="3">Heme-binding protein</fullName>
    </submittedName>
</protein>
<accession>A0ABU5YTX1</accession>
<sequence length="124" mass="12938">MPHNPIPRTSLRVAGVTAAAFATALLSPTAANADPAPGCTAADMANVAAGVAAQTSGYLFAHPDLNAFYTDLHNKPDDQVPAAVDAYFDANPQAHTDLLGIRQPLTDFRSRCGLTQPDRPLLGD</sequence>
<dbReference type="Pfam" id="PF16525">
    <property type="entry name" value="MHB"/>
    <property type="match status" value="1"/>
</dbReference>
<name>A0ABU5YTX1_9MYCO</name>
<proteinExistence type="predicted"/>
<dbReference type="Gene3D" id="1.20.20.20">
    <property type="entry name" value="Haemophore, haem-binding domain"/>
    <property type="match status" value="1"/>
</dbReference>
<dbReference type="EMBL" id="JAYJJQ010000004">
    <property type="protein sequence ID" value="MEB3068573.1"/>
    <property type="molecule type" value="Genomic_DNA"/>
</dbReference>